<protein>
    <submittedName>
        <fullName evidence="1">Uncharacterized protein</fullName>
    </submittedName>
</protein>
<evidence type="ECO:0000313" key="2">
    <source>
        <dbReference type="Proteomes" id="UP001178507"/>
    </source>
</evidence>
<dbReference type="Proteomes" id="UP001178507">
    <property type="component" value="Unassembled WGS sequence"/>
</dbReference>
<accession>A0AA36MXX1</accession>
<comment type="caution">
    <text evidence="1">The sequence shown here is derived from an EMBL/GenBank/DDBJ whole genome shotgun (WGS) entry which is preliminary data.</text>
</comment>
<evidence type="ECO:0000313" key="1">
    <source>
        <dbReference type="EMBL" id="CAJ1382758.1"/>
    </source>
</evidence>
<sequence>VLLLSLQDAASGTNLTRALLGCVENHVLFVHPMLAKTSRLSVAYEQQALGRCLRLGQT</sequence>
<gene>
    <name evidence="1" type="ORF">EVOR1521_LOCUS10070</name>
</gene>
<keyword evidence="2" id="KW-1185">Reference proteome</keyword>
<reference evidence="1" key="1">
    <citation type="submission" date="2023-08" db="EMBL/GenBank/DDBJ databases">
        <authorList>
            <person name="Chen Y."/>
            <person name="Shah S."/>
            <person name="Dougan E. K."/>
            <person name="Thang M."/>
            <person name="Chan C."/>
        </authorList>
    </citation>
    <scope>NUCLEOTIDE SEQUENCE</scope>
</reference>
<name>A0AA36MXX1_9DINO</name>
<feature type="non-terminal residue" evidence="1">
    <location>
        <position position="58"/>
    </location>
</feature>
<feature type="non-terminal residue" evidence="1">
    <location>
        <position position="1"/>
    </location>
</feature>
<dbReference type="AlphaFoldDB" id="A0AA36MXX1"/>
<dbReference type="EMBL" id="CAUJNA010000944">
    <property type="protein sequence ID" value="CAJ1382758.1"/>
    <property type="molecule type" value="Genomic_DNA"/>
</dbReference>
<proteinExistence type="predicted"/>
<organism evidence="1 2">
    <name type="scientific">Effrenium voratum</name>
    <dbReference type="NCBI Taxonomy" id="2562239"/>
    <lineage>
        <taxon>Eukaryota</taxon>
        <taxon>Sar</taxon>
        <taxon>Alveolata</taxon>
        <taxon>Dinophyceae</taxon>
        <taxon>Suessiales</taxon>
        <taxon>Symbiodiniaceae</taxon>
        <taxon>Effrenium</taxon>
    </lineage>
</organism>